<gene>
    <name evidence="2" type="ORF">SAMN04487783_2433</name>
</gene>
<dbReference type="RefSeq" id="WP_092919159.1">
    <property type="nucleotide sequence ID" value="NZ_FOZN01000004.1"/>
</dbReference>
<protein>
    <submittedName>
        <fullName evidence="2">Uncharacterized protein</fullName>
    </submittedName>
</protein>
<dbReference type="Proteomes" id="UP000198506">
    <property type="component" value="Unassembled WGS sequence"/>
</dbReference>
<comment type="caution">
    <text evidence="2">The sequence shown here is derived from an EMBL/GenBank/DDBJ whole genome shotgun (WGS) entry which is preliminary data.</text>
</comment>
<accession>A0AA94HP29</accession>
<dbReference type="PROSITE" id="PS51257">
    <property type="entry name" value="PROKAR_LIPOPROTEIN"/>
    <property type="match status" value="1"/>
</dbReference>
<evidence type="ECO:0000256" key="1">
    <source>
        <dbReference type="SAM" id="MobiDB-lite"/>
    </source>
</evidence>
<name>A0AA94HP29_9MICO</name>
<sequence length="162" mass="16113">MLMNRSARTGAAAAVLVAGLLVSGCGLLPSPSMPPVPTAEPAPSGSAEPGTQAQQCAQLVAEVSSIATDLGQIGSRLGTDPLGALALLGGITERIGDLETRVTDPALLGRIGEIQAGWDALVADATESISAGDTSAFERIGSGLTELGEQVTALQEFCAGTA</sequence>
<keyword evidence="3" id="KW-1185">Reference proteome</keyword>
<reference evidence="2 3" key="1">
    <citation type="submission" date="2016-10" db="EMBL/GenBank/DDBJ databases">
        <authorList>
            <person name="Varghese N."/>
            <person name="Submissions S."/>
        </authorList>
    </citation>
    <scope>NUCLEOTIDE SEQUENCE [LARGE SCALE GENOMIC DNA]</scope>
    <source>
        <strain evidence="2 3">IAM 15147</strain>
    </source>
</reference>
<evidence type="ECO:0000313" key="3">
    <source>
        <dbReference type="Proteomes" id="UP000198506"/>
    </source>
</evidence>
<dbReference type="EMBL" id="FOZN01000004">
    <property type="protein sequence ID" value="SFS17861.1"/>
    <property type="molecule type" value="Genomic_DNA"/>
</dbReference>
<proteinExistence type="predicted"/>
<dbReference type="AlphaFoldDB" id="A0AA94HP29"/>
<feature type="region of interest" description="Disordered" evidence="1">
    <location>
        <begin position="32"/>
        <end position="53"/>
    </location>
</feature>
<evidence type="ECO:0000313" key="2">
    <source>
        <dbReference type="EMBL" id="SFS17861.1"/>
    </source>
</evidence>
<organism evidence="2 3">
    <name type="scientific">Agrococcus baldri</name>
    <dbReference type="NCBI Taxonomy" id="153730"/>
    <lineage>
        <taxon>Bacteria</taxon>
        <taxon>Bacillati</taxon>
        <taxon>Actinomycetota</taxon>
        <taxon>Actinomycetes</taxon>
        <taxon>Micrococcales</taxon>
        <taxon>Microbacteriaceae</taxon>
        <taxon>Agrococcus</taxon>
    </lineage>
</organism>